<proteinExistence type="predicted"/>
<dbReference type="Pfam" id="PF04255">
    <property type="entry name" value="DUF433"/>
    <property type="match status" value="1"/>
</dbReference>
<organism evidence="2 3">
    <name type="scientific">Halopenitus malekzadehii</name>
    <dbReference type="NCBI Taxonomy" id="1267564"/>
    <lineage>
        <taxon>Archaea</taxon>
        <taxon>Methanobacteriati</taxon>
        <taxon>Methanobacteriota</taxon>
        <taxon>Stenosarchaea group</taxon>
        <taxon>Halobacteria</taxon>
        <taxon>Halobacteriales</taxon>
        <taxon>Haloferacaceae</taxon>
        <taxon>Halopenitus</taxon>
    </lineage>
</organism>
<dbReference type="AlphaFoldDB" id="A0A1H6I8E7"/>
<dbReference type="RefSeq" id="WP_092815753.1">
    <property type="nucleotide sequence ID" value="NZ_FNWU01000002.1"/>
</dbReference>
<dbReference type="Proteomes" id="UP000199215">
    <property type="component" value="Unassembled WGS sequence"/>
</dbReference>
<dbReference type="OrthoDB" id="315700at2157"/>
<reference evidence="2 3" key="1">
    <citation type="submission" date="2016-10" db="EMBL/GenBank/DDBJ databases">
        <authorList>
            <person name="de Groot N.N."/>
        </authorList>
    </citation>
    <scope>NUCLEOTIDE SEQUENCE [LARGE SCALE GENOMIC DNA]</scope>
    <source>
        <strain evidence="2 3">IBRC-M10418</strain>
    </source>
</reference>
<evidence type="ECO:0000313" key="3">
    <source>
        <dbReference type="Proteomes" id="UP000199215"/>
    </source>
</evidence>
<protein>
    <submittedName>
        <fullName evidence="2">Uncharacterized conserved protein, DUF433 family</fullName>
    </submittedName>
</protein>
<dbReference type="InterPro" id="IPR007367">
    <property type="entry name" value="DUF433"/>
</dbReference>
<dbReference type="Gene3D" id="1.10.10.10">
    <property type="entry name" value="Winged helix-like DNA-binding domain superfamily/Winged helix DNA-binding domain"/>
    <property type="match status" value="1"/>
</dbReference>
<dbReference type="EMBL" id="FNWU01000002">
    <property type="protein sequence ID" value="SEH45418.1"/>
    <property type="molecule type" value="Genomic_DNA"/>
</dbReference>
<dbReference type="SUPFAM" id="SSF46689">
    <property type="entry name" value="Homeodomain-like"/>
    <property type="match status" value="1"/>
</dbReference>
<dbReference type="InterPro" id="IPR009057">
    <property type="entry name" value="Homeodomain-like_sf"/>
</dbReference>
<keyword evidence="3" id="KW-1185">Reference proteome</keyword>
<name>A0A1H6I8E7_9EURY</name>
<evidence type="ECO:0000313" key="2">
    <source>
        <dbReference type="EMBL" id="SEH45418.1"/>
    </source>
</evidence>
<accession>A0A1H6I8E7</accession>
<evidence type="ECO:0000256" key="1">
    <source>
        <dbReference type="SAM" id="MobiDB-lite"/>
    </source>
</evidence>
<gene>
    <name evidence="2" type="ORF">SAMN05192561_10223</name>
</gene>
<feature type="region of interest" description="Disordered" evidence="1">
    <location>
        <begin position="69"/>
        <end position="104"/>
    </location>
</feature>
<dbReference type="InterPro" id="IPR036388">
    <property type="entry name" value="WH-like_DNA-bd_sf"/>
</dbReference>
<sequence length="104" mass="11874">MSSIVQDDAIRSGEPRVEGTRITVSDIKRRVIDIEEDPYVVAGEYGISMADLFGALAYYYEHHDTFEDRERDAAQTRRLGERRTREHVDELRGEDAAPSSEEAK</sequence>